<feature type="region of interest" description="Disordered" evidence="1">
    <location>
        <begin position="41"/>
        <end position="76"/>
    </location>
</feature>
<sequence>MPGQLGFVFARPESAAAWHSEVPLFTVDPHHANILWLRIRPQPAEASPPGPPVGTPEETAREGEEVAGTDDTEVNAPEGVARIAPFGAATNGVMEHEAPRNAALAVDTETTTVEATNGTGGRVSRKRPAKVGHVETTRNLASADAVMGSIGAAASKETDLRRSTRHIDDNISGRRYEDDNPDNRYWDVRDGRYGDDYYDAYYGDDGEEYNRDEDDRYKNDRYDRYDRRGVGISQSARR</sequence>
<evidence type="ECO:0000313" key="3">
    <source>
        <dbReference type="Proteomes" id="UP000076874"/>
    </source>
</evidence>
<proteinExistence type="predicted"/>
<dbReference type="EMBL" id="AZHD01000009">
    <property type="protein sequence ID" value="OAA60283.1"/>
    <property type="molecule type" value="Genomic_DNA"/>
</dbReference>
<accession>A0A167T6V2</accession>
<dbReference type="Proteomes" id="UP000076874">
    <property type="component" value="Unassembled WGS sequence"/>
</dbReference>
<feature type="compositionally biased region" description="Basic and acidic residues" evidence="1">
    <location>
        <begin position="213"/>
        <end position="229"/>
    </location>
</feature>
<feature type="compositionally biased region" description="Basic and acidic residues" evidence="1">
    <location>
        <begin position="156"/>
        <end position="195"/>
    </location>
</feature>
<evidence type="ECO:0000313" key="2">
    <source>
        <dbReference type="EMBL" id="OAA60283.1"/>
    </source>
</evidence>
<comment type="caution">
    <text evidence="2">The sequence shown here is derived from an EMBL/GenBank/DDBJ whole genome shotgun (WGS) entry which is preliminary data.</text>
</comment>
<name>A0A167T6V2_9HYPO</name>
<evidence type="ECO:0000256" key="1">
    <source>
        <dbReference type="SAM" id="MobiDB-lite"/>
    </source>
</evidence>
<protein>
    <submittedName>
        <fullName evidence="2">Uncharacterized protein</fullName>
    </submittedName>
</protein>
<reference evidence="2 3" key="1">
    <citation type="journal article" date="2016" name="Genome Biol. Evol.">
        <title>Divergent and convergent evolution of fungal pathogenicity.</title>
        <authorList>
            <person name="Shang Y."/>
            <person name="Xiao G."/>
            <person name="Zheng P."/>
            <person name="Cen K."/>
            <person name="Zhan S."/>
            <person name="Wang C."/>
        </authorList>
    </citation>
    <scope>NUCLEOTIDE SEQUENCE [LARGE SCALE GENOMIC DNA]</scope>
    <source>
        <strain evidence="2 3">RCEF 264</strain>
    </source>
</reference>
<feature type="region of interest" description="Disordered" evidence="1">
    <location>
        <begin position="154"/>
        <end position="238"/>
    </location>
</feature>
<keyword evidence="3" id="KW-1185">Reference proteome</keyword>
<feature type="region of interest" description="Disordered" evidence="1">
    <location>
        <begin position="112"/>
        <end position="131"/>
    </location>
</feature>
<organism evidence="2 3">
    <name type="scientific">Niveomyces insectorum RCEF 264</name>
    <dbReference type="NCBI Taxonomy" id="1081102"/>
    <lineage>
        <taxon>Eukaryota</taxon>
        <taxon>Fungi</taxon>
        <taxon>Dikarya</taxon>
        <taxon>Ascomycota</taxon>
        <taxon>Pezizomycotina</taxon>
        <taxon>Sordariomycetes</taxon>
        <taxon>Hypocreomycetidae</taxon>
        <taxon>Hypocreales</taxon>
        <taxon>Cordycipitaceae</taxon>
        <taxon>Niveomyces</taxon>
    </lineage>
</organism>
<gene>
    <name evidence="2" type="ORF">SPI_05407</name>
</gene>
<dbReference type="AlphaFoldDB" id="A0A167T6V2"/>
<feature type="compositionally biased region" description="Acidic residues" evidence="1">
    <location>
        <begin position="196"/>
        <end position="212"/>
    </location>
</feature>